<reference evidence="1 2" key="1">
    <citation type="journal article" date="2018" name="Mol. Biol. Evol.">
        <title>Broad Genomic Sampling Reveals a Smut Pathogenic Ancestry of the Fungal Clade Ustilaginomycotina.</title>
        <authorList>
            <person name="Kijpornyongpan T."/>
            <person name="Mondo S.J."/>
            <person name="Barry K."/>
            <person name="Sandor L."/>
            <person name="Lee J."/>
            <person name="Lipzen A."/>
            <person name="Pangilinan J."/>
            <person name="LaButti K."/>
            <person name="Hainaut M."/>
            <person name="Henrissat B."/>
            <person name="Grigoriev I.V."/>
            <person name="Spatafora J.W."/>
            <person name="Aime M.C."/>
        </authorList>
    </citation>
    <scope>NUCLEOTIDE SEQUENCE [LARGE SCALE GENOMIC DNA]</scope>
    <source>
        <strain evidence="1 2">SA 807</strain>
    </source>
</reference>
<dbReference type="EMBL" id="KZ819792">
    <property type="protein sequence ID" value="PWN52179.1"/>
    <property type="molecule type" value="Genomic_DNA"/>
</dbReference>
<evidence type="ECO:0000313" key="1">
    <source>
        <dbReference type="EMBL" id="PWN52179.1"/>
    </source>
</evidence>
<sequence>MSPPSLPFLDHRPAPPETELAIETTKTSYVLITRLPGFSLDCITLATKHHRTLHIVADKWDAEGGGHFERRITFDNTADLRNVKAEFDGTILRVFVPRRSGTKQNSASSARF</sequence>
<protein>
    <submittedName>
        <fullName evidence="1">Uncharacterized protein</fullName>
    </submittedName>
</protein>
<name>A0ACD0P2M4_9BASI</name>
<accession>A0ACD0P2M4</accession>
<evidence type="ECO:0000313" key="2">
    <source>
        <dbReference type="Proteomes" id="UP000245626"/>
    </source>
</evidence>
<proteinExistence type="predicted"/>
<dbReference type="Proteomes" id="UP000245626">
    <property type="component" value="Unassembled WGS sequence"/>
</dbReference>
<organism evidence="1 2">
    <name type="scientific">Violaceomyces palustris</name>
    <dbReference type="NCBI Taxonomy" id="1673888"/>
    <lineage>
        <taxon>Eukaryota</taxon>
        <taxon>Fungi</taxon>
        <taxon>Dikarya</taxon>
        <taxon>Basidiomycota</taxon>
        <taxon>Ustilaginomycotina</taxon>
        <taxon>Ustilaginomycetes</taxon>
        <taxon>Violaceomycetales</taxon>
        <taxon>Violaceomycetaceae</taxon>
        <taxon>Violaceomyces</taxon>
    </lineage>
</organism>
<gene>
    <name evidence="1" type="ORF">IE53DRAFT_312616</name>
</gene>
<keyword evidence="2" id="KW-1185">Reference proteome</keyword>